<organism evidence="2 3">
    <name type="scientific">Venturia inaequalis</name>
    <name type="common">Apple scab fungus</name>
    <dbReference type="NCBI Taxonomy" id="5025"/>
    <lineage>
        <taxon>Eukaryota</taxon>
        <taxon>Fungi</taxon>
        <taxon>Dikarya</taxon>
        <taxon>Ascomycota</taxon>
        <taxon>Pezizomycotina</taxon>
        <taxon>Dothideomycetes</taxon>
        <taxon>Pleosporomycetidae</taxon>
        <taxon>Venturiales</taxon>
        <taxon>Venturiaceae</taxon>
        <taxon>Venturia</taxon>
    </lineage>
</organism>
<gene>
    <name evidence="2" type="ORF">EG328_009714</name>
</gene>
<dbReference type="PANTHER" id="PTHR31723">
    <property type="entry name" value="PATHOGENESIS-RELATED FAMILY PROTEIN"/>
    <property type="match status" value="1"/>
</dbReference>
<evidence type="ECO:0000313" key="2">
    <source>
        <dbReference type="EMBL" id="KAE9988581.1"/>
    </source>
</evidence>
<feature type="region of interest" description="Disordered" evidence="1">
    <location>
        <begin position="398"/>
        <end position="439"/>
    </location>
</feature>
<proteinExistence type="predicted"/>
<accession>A0A8H3VIV8</accession>
<evidence type="ECO:0000256" key="1">
    <source>
        <dbReference type="SAM" id="MobiDB-lite"/>
    </source>
</evidence>
<name>A0A8H3VIV8_VENIN</name>
<protein>
    <recommendedName>
        <fullName evidence="4">Pathogen-related protein</fullName>
    </recommendedName>
</protein>
<dbReference type="InterPro" id="IPR032710">
    <property type="entry name" value="NTF2-like_dom_sf"/>
</dbReference>
<reference evidence="2 3" key="1">
    <citation type="submission" date="2018-12" db="EMBL/GenBank/DDBJ databases">
        <title>Venturia inaequalis Genome Resource.</title>
        <authorList>
            <person name="Lichtner F.J."/>
        </authorList>
    </citation>
    <scope>NUCLEOTIDE SEQUENCE [LARGE SCALE GENOMIC DNA]</scope>
    <source>
        <strain evidence="2 3">120213</strain>
    </source>
</reference>
<dbReference type="Gene3D" id="3.10.450.50">
    <property type="match status" value="1"/>
</dbReference>
<dbReference type="AlphaFoldDB" id="A0A8H3VIV8"/>
<dbReference type="PANTHER" id="PTHR31723:SF10">
    <property type="entry name" value="PATHOGEN-RELATED PROTEIN"/>
    <property type="match status" value="1"/>
</dbReference>
<dbReference type="SUPFAM" id="SSF54427">
    <property type="entry name" value="NTF2-like"/>
    <property type="match status" value="1"/>
</dbReference>
<evidence type="ECO:0008006" key="4">
    <source>
        <dbReference type="Google" id="ProtNLM"/>
    </source>
</evidence>
<dbReference type="InterPro" id="IPR053218">
    <property type="entry name" value="Pathogen-related_defense"/>
</dbReference>
<sequence length="439" mass="48743">MATEDSLPIDPPAPTEKETASTAEAPALPGFYTDPNFVLGNSSAAWRYGKPPDYSKTRRLFAETKSQNHSANSLPQLVENLVKNWEIEASFKTKLEDWQTVNPSRYTFSMNGGTPQKGEHMLEVGSYNSIISPNEYYSPEYSDFASTHKTFKRMMPFFAWEVLEVYSGPPKVAFRWRHWGQMKNDYVGFNNRAEKVTAKAHGGWIDIQGITVADLDGDMKIVHLETWFDPMDMFRQIAPKGIVNKQPMNSKTLVASPELPTSDTTPEVAVSSVLSLEAHHDNQSLADHEPAGPLLPHEASQEDIAQFPERDVEFFDAHEHPIANVEANTDVIENGSSPTSKQTITAQEVVDAKVKPDKSKNDIKANLPPIDKLNLEDANTESEETQTANATTGEIDAEAQINPEKGEAVAASNGSVETTMTHEEMSRITPAECPFFNRE</sequence>
<evidence type="ECO:0000313" key="3">
    <source>
        <dbReference type="Proteomes" id="UP000447873"/>
    </source>
</evidence>
<dbReference type="Proteomes" id="UP000447873">
    <property type="component" value="Unassembled WGS sequence"/>
</dbReference>
<comment type="caution">
    <text evidence="2">The sequence shown here is derived from an EMBL/GenBank/DDBJ whole genome shotgun (WGS) entry which is preliminary data.</text>
</comment>
<dbReference type="EMBL" id="WNWS01000006">
    <property type="protein sequence ID" value="KAE9988581.1"/>
    <property type="molecule type" value="Genomic_DNA"/>
</dbReference>
<feature type="region of interest" description="Disordered" evidence="1">
    <location>
        <begin position="1"/>
        <end position="30"/>
    </location>
</feature>